<accession>A0A504J0V3</accession>
<dbReference type="AlphaFoldDB" id="A0A504J0V3"/>
<gene>
    <name evidence="1" type="ORF">FHK87_16065</name>
</gene>
<dbReference type="PROSITE" id="PS51257">
    <property type="entry name" value="PROKAR_LIPOPROTEIN"/>
    <property type="match status" value="1"/>
</dbReference>
<evidence type="ECO:0000313" key="2">
    <source>
        <dbReference type="Proteomes" id="UP000315540"/>
    </source>
</evidence>
<keyword evidence="2" id="KW-1185">Reference proteome</keyword>
<reference evidence="1 2" key="1">
    <citation type="submission" date="2019-06" db="EMBL/GenBank/DDBJ databases">
        <authorList>
            <person name="Meng X."/>
        </authorList>
    </citation>
    <scope>NUCLEOTIDE SEQUENCE [LARGE SCALE GENOMIC DNA]</scope>
    <source>
        <strain evidence="1 2">M625</strain>
    </source>
</reference>
<dbReference type="RefSeq" id="WP_140594782.1">
    <property type="nucleotide sequence ID" value="NZ_VFWZ01000005.1"/>
</dbReference>
<proteinExistence type="predicted"/>
<name>A0A504J0V3_9FLAO</name>
<dbReference type="EMBL" id="VFWZ01000005">
    <property type="protein sequence ID" value="TPN84447.1"/>
    <property type="molecule type" value="Genomic_DNA"/>
</dbReference>
<protein>
    <submittedName>
        <fullName evidence="1">Uncharacterized protein</fullName>
    </submittedName>
</protein>
<dbReference type="Proteomes" id="UP000315540">
    <property type="component" value="Unassembled WGS sequence"/>
</dbReference>
<sequence>MINLKPKHCFIMLSLAALSIVSCENEETTDQVPLEESGESIEIPADSSFENGFVIKDGKQIPFDDYIAMRDAEAENEAKQRITRTLPITEKDLNKNGMGRDALSAVLNRSRNINFKVTQAFGAPGSGANNYTSIRVANRQFSSNTSPAVSPISRPSAKWVLTRSKTNTDRKRVRGPITVTILNKNGRPDRNINLDGQDAFNRAVTVQTSIEKSESKDLTIETTLGASGIGTFFGISGEITQGQTLGESKTTIKTTAETKTDNIIFTAGDIIPKGKRCDFRILATNFIEDITYKITTTVEGDIVRDQTVGNGNSRRRIFSEAKGKAMELFPPAFKEKRKFFTFNVKSNFWKYEIERENCTDL</sequence>
<comment type="caution">
    <text evidence="1">The sequence shown here is derived from an EMBL/GenBank/DDBJ whole genome shotgun (WGS) entry which is preliminary data.</text>
</comment>
<organism evidence="1 2">
    <name type="scientific">Aquimarina algicola</name>
    <dbReference type="NCBI Taxonomy" id="2589995"/>
    <lineage>
        <taxon>Bacteria</taxon>
        <taxon>Pseudomonadati</taxon>
        <taxon>Bacteroidota</taxon>
        <taxon>Flavobacteriia</taxon>
        <taxon>Flavobacteriales</taxon>
        <taxon>Flavobacteriaceae</taxon>
        <taxon>Aquimarina</taxon>
    </lineage>
</organism>
<evidence type="ECO:0000313" key="1">
    <source>
        <dbReference type="EMBL" id="TPN84447.1"/>
    </source>
</evidence>